<dbReference type="Pfam" id="PF04246">
    <property type="entry name" value="RseC_MucC"/>
    <property type="match status" value="1"/>
</dbReference>
<dbReference type="RefSeq" id="WP_166828224.1">
    <property type="nucleotide sequence ID" value="NZ_JAAOLX010000008.1"/>
</dbReference>
<evidence type="ECO:0000313" key="3">
    <source>
        <dbReference type="Proteomes" id="UP000712570"/>
    </source>
</evidence>
<evidence type="ECO:0000256" key="1">
    <source>
        <dbReference type="SAM" id="Phobius"/>
    </source>
</evidence>
<feature type="transmembrane region" description="Helical" evidence="1">
    <location>
        <begin position="79"/>
        <end position="99"/>
    </location>
</feature>
<keyword evidence="1" id="KW-1133">Transmembrane helix</keyword>
<sequence length="157" mass="16748">MIETEAQVQRLDGVHAWVKIKPHTPCGRCDPETGCKAMALSRMFAQSQDGFRVKNPLSFKAGDWVTVAVEEQMLLKSAVWAYGVPLLLLIAGAAAGQWLAPQMPASAVLGGVLGFVVGFVLLKQQHQLAASAEPVIVAGKAVSGPPFLSPCQMKRKP</sequence>
<proteinExistence type="predicted"/>
<dbReference type="Proteomes" id="UP000712570">
    <property type="component" value="Unassembled WGS sequence"/>
</dbReference>
<name>A0ABX0KUF4_9NEIS</name>
<gene>
    <name evidence="2" type="ORF">HA050_15895</name>
</gene>
<feature type="transmembrane region" description="Helical" evidence="1">
    <location>
        <begin position="105"/>
        <end position="122"/>
    </location>
</feature>
<dbReference type="PANTHER" id="PTHR35867:SF1">
    <property type="entry name" value="PROTEIN RSEC"/>
    <property type="match status" value="1"/>
</dbReference>
<protein>
    <submittedName>
        <fullName evidence="2">SoxR reducing system RseC family protein</fullName>
    </submittedName>
</protein>
<keyword evidence="3" id="KW-1185">Reference proteome</keyword>
<dbReference type="InterPro" id="IPR026268">
    <property type="entry name" value="RseC"/>
</dbReference>
<dbReference type="EMBL" id="JAAOLX010000008">
    <property type="protein sequence ID" value="NHQ87602.1"/>
    <property type="molecule type" value="Genomic_DNA"/>
</dbReference>
<evidence type="ECO:0000313" key="2">
    <source>
        <dbReference type="EMBL" id="NHQ87602.1"/>
    </source>
</evidence>
<reference evidence="2 3" key="1">
    <citation type="submission" date="2020-03" db="EMBL/GenBank/DDBJ databases">
        <title>Draft genome sequence of environmentally isolated violet-colored cultures.</title>
        <authorList>
            <person name="Wilson H.S."/>
        </authorList>
    </citation>
    <scope>NUCLEOTIDE SEQUENCE [LARGE SCALE GENOMIC DNA]</scope>
    <source>
        <strain evidence="2 3">HSC-16F04</strain>
    </source>
</reference>
<dbReference type="PIRSF" id="PIRSF004923">
    <property type="entry name" value="RseC"/>
    <property type="match status" value="1"/>
</dbReference>
<dbReference type="PANTHER" id="PTHR35867">
    <property type="entry name" value="PROTEIN RSEC"/>
    <property type="match status" value="1"/>
</dbReference>
<accession>A0ABX0KUF4</accession>
<dbReference type="InterPro" id="IPR007359">
    <property type="entry name" value="SigmaE_reg_RseC_MucC"/>
</dbReference>
<keyword evidence="1" id="KW-0812">Transmembrane</keyword>
<organism evidence="2 3">
    <name type="scientific">Iodobacter violaceini</name>
    <dbReference type="NCBI Taxonomy" id="3044271"/>
    <lineage>
        <taxon>Bacteria</taxon>
        <taxon>Pseudomonadati</taxon>
        <taxon>Pseudomonadota</taxon>
        <taxon>Betaproteobacteria</taxon>
        <taxon>Neisseriales</taxon>
        <taxon>Chitinibacteraceae</taxon>
        <taxon>Iodobacter</taxon>
    </lineage>
</organism>
<comment type="caution">
    <text evidence="2">The sequence shown here is derived from an EMBL/GenBank/DDBJ whole genome shotgun (WGS) entry which is preliminary data.</text>
</comment>
<keyword evidence="1" id="KW-0472">Membrane</keyword>